<accession>A0A2P2QR45</accession>
<organism evidence="1">
    <name type="scientific">Rhizophora mucronata</name>
    <name type="common">Asiatic mangrove</name>
    <dbReference type="NCBI Taxonomy" id="61149"/>
    <lineage>
        <taxon>Eukaryota</taxon>
        <taxon>Viridiplantae</taxon>
        <taxon>Streptophyta</taxon>
        <taxon>Embryophyta</taxon>
        <taxon>Tracheophyta</taxon>
        <taxon>Spermatophyta</taxon>
        <taxon>Magnoliopsida</taxon>
        <taxon>eudicotyledons</taxon>
        <taxon>Gunneridae</taxon>
        <taxon>Pentapetalae</taxon>
        <taxon>rosids</taxon>
        <taxon>fabids</taxon>
        <taxon>Malpighiales</taxon>
        <taxon>Rhizophoraceae</taxon>
        <taxon>Rhizophora</taxon>
    </lineage>
</organism>
<evidence type="ECO:0000313" key="1">
    <source>
        <dbReference type="EMBL" id="MBX69516.1"/>
    </source>
</evidence>
<proteinExistence type="predicted"/>
<sequence>MVTNFWHNSWKRAEWQTSLQFFINIRIETKMWKMKTQ</sequence>
<dbReference type="AlphaFoldDB" id="A0A2P2QR45"/>
<reference evidence="1" key="1">
    <citation type="submission" date="2018-02" db="EMBL/GenBank/DDBJ databases">
        <title>Rhizophora mucronata_Transcriptome.</title>
        <authorList>
            <person name="Meera S.P."/>
            <person name="Sreeshan A."/>
            <person name="Augustine A."/>
        </authorList>
    </citation>
    <scope>NUCLEOTIDE SEQUENCE</scope>
    <source>
        <tissue evidence="1">Leaf</tissue>
    </source>
</reference>
<protein>
    <submittedName>
        <fullName evidence="1">Uncharacterized protein</fullName>
    </submittedName>
</protein>
<name>A0A2P2QR45_RHIMU</name>
<dbReference type="EMBL" id="GGEC01089032">
    <property type="protein sequence ID" value="MBX69516.1"/>
    <property type="molecule type" value="Transcribed_RNA"/>
</dbReference>